<sequence length="86" mass="9349">MLQVQEEENITLLTSMMGDVDPDVVRRVLRKHNGDVQKAASSLLEGDTAEPSTSDAQDWSWGLLTGPMENTSGPRTPPRASIPTSQ</sequence>
<dbReference type="EMBL" id="MU276451">
    <property type="protein sequence ID" value="KAI0038627.1"/>
    <property type="molecule type" value="Genomic_DNA"/>
</dbReference>
<proteinExistence type="predicted"/>
<evidence type="ECO:0000313" key="1">
    <source>
        <dbReference type="EMBL" id="KAI0038627.1"/>
    </source>
</evidence>
<protein>
    <submittedName>
        <fullName evidence="1">Uncharacterized protein</fullName>
    </submittedName>
</protein>
<gene>
    <name evidence="1" type="ORF">FA95DRAFT_1194206</name>
</gene>
<reference evidence="1" key="2">
    <citation type="journal article" date="2022" name="New Phytol.">
        <title>Evolutionary transition to the ectomycorrhizal habit in the genomes of a hyperdiverse lineage of mushroom-forming fungi.</title>
        <authorList>
            <person name="Looney B."/>
            <person name="Miyauchi S."/>
            <person name="Morin E."/>
            <person name="Drula E."/>
            <person name="Courty P.E."/>
            <person name="Kohler A."/>
            <person name="Kuo A."/>
            <person name="LaButti K."/>
            <person name="Pangilinan J."/>
            <person name="Lipzen A."/>
            <person name="Riley R."/>
            <person name="Andreopoulos W."/>
            <person name="He G."/>
            <person name="Johnson J."/>
            <person name="Nolan M."/>
            <person name="Tritt A."/>
            <person name="Barry K.W."/>
            <person name="Grigoriev I.V."/>
            <person name="Nagy L.G."/>
            <person name="Hibbett D."/>
            <person name="Henrissat B."/>
            <person name="Matheny P.B."/>
            <person name="Labbe J."/>
            <person name="Martin F.M."/>
        </authorList>
    </citation>
    <scope>NUCLEOTIDE SEQUENCE</scope>
    <source>
        <strain evidence="1">FP105234-sp</strain>
    </source>
</reference>
<name>A0ACB8R419_9AGAM</name>
<keyword evidence="2" id="KW-1185">Reference proteome</keyword>
<comment type="caution">
    <text evidence="1">The sequence shown here is derived from an EMBL/GenBank/DDBJ whole genome shotgun (WGS) entry which is preliminary data.</text>
</comment>
<evidence type="ECO:0000313" key="2">
    <source>
        <dbReference type="Proteomes" id="UP000814033"/>
    </source>
</evidence>
<accession>A0ACB8R419</accession>
<dbReference type="Proteomes" id="UP000814033">
    <property type="component" value="Unassembled WGS sequence"/>
</dbReference>
<reference evidence="1" key="1">
    <citation type="submission" date="2021-02" db="EMBL/GenBank/DDBJ databases">
        <authorList>
            <consortium name="DOE Joint Genome Institute"/>
            <person name="Ahrendt S."/>
            <person name="Looney B.P."/>
            <person name="Miyauchi S."/>
            <person name="Morin E."/>
            <person name="Drula E."/>
            <person name="Courty P.E."/>
            <person name="Chicoki N."/>
            <person name="Fauchery L."/>
            <person name="Kohler A."/>
            <person name="Kuo A."/>
            <person name="Labutti K."/>
            <person name="Pangilinan J."/>
            <person name="Lipzen A."/>
            <person name="Riley R."/>
            <person name="Andreopoulos W."/>
            <person name="He G."/>
            <person name="Johnson J."/>
            <person name="Barry K.W."/>
            <person name="Grigoriev I.V."/>
            <person name="Nagy L."/>
            <person name="Hibbett D."/>
            <person name="Henrissat B."/>
            <person name="Matheny P.B."/>
            <person name="Labbe J."/>
            <person name="Martin F."/>
        </authorList>
    </citation>
    <scope>NUCLEOTIDE SEQUENCE</scope>
    <source>
        <strain evidence="1">FP105234-sp</strain>
    </source>
</reference>
<organism evidence="1 2">
    <name type="scientific">Auriscalpium vulgare</name>
    <dbReference type="NCBI Taxonomy" id="40419"/>
    <lineage>
        <taxon>Eukaryota</taxon>
        <taxon>Fungi</taxon>
        <taxon>Dikarya</taxon>
        <taxon>Basidiomycota</taxon>
        <taxon>Agaricomycotina</taxon>
        <taxon>Agaricomycetes</taxon>
        <taxon>Russulales</taxon>
        <taxon>Auriscalpiaceae</taxon>
        <taxon>Auriscalpium</taxon>
    </lineage>
</organism>